<comment type="caution">
    <text evidence="2">The sequence shown here is derived from an EMBL/GenBank/DDBJ whole genome shotgun (WGS) entry which is preliminary data.</text>
</comment>
<dbReference type="AlphaFoldDB" id="A0A086JTT2"/>
<proteinExistence type="predicted"/>
<evidence type="ECO:0000313" key="3">
    <source>
        <dbReference type="Proteomes" id="UP000028837"/>
    </source>
</evidence>
<protein>
    <submittedName>
        <fullName evidence="2">Putative transmembrane protein</fullName>
    </submittedName>
</protein>
<dbReference type="Proteomes" id="UP000028837">
    <property type="component" value="Unassembled WGS sequence"/>
</dbReference>
<organism evidence="2 3">
    <name type="scientific">Toxoplasma gondii GAB2-2007-GAL-DOM2</name>
    <dbReference type="NCBI Taxonomy" id="1130820"/>
    <lineage>
        <taxon>Eukaryota</taxon>
        <taxon>Sar</taxon>
        <taxon>Alveolata</taxon>
        <taxon>Apicomplexa</taxon>
        <taxon>Conoidasida</taxon>
        <taxon>Coccidia</taxon>
        <taxon>Eucoccidiorida</taxon>
        <taxon>Eimeriorina</taxon>
        <taxon>Sarcocystidae</taxon>
        <taxon>Toxoplasma</taxon>
    </lineage>
</organism>
<keyword evidence="1 2" id="KW-0812">Transmembrane</keyword>
<name>A0A086JTT2_TOXGO</name>
<feature type="transmembrane region" description="Helical" evidence="1">
    <location>
        <begin position="34"/>
        <end position="56"/>
    </location>
</feature>
<evidence type="ECO:0000313" key="2">
    <source>
        <dbReference type="EMBL" id="KFG35550.1"/>
    </source>
</evidence>
<sequence>MTRRRKAVGIEVGPVSYVDTACTLLVRDLPKRAWLDNAFCAVVVFWTVATLGLSWIRKCFFGARCLNSDAINHTLMIDWAEHALGRRLVVRYLLAKHSTYCCAHALQALSVASLFLSKTQTLLRFSVPSPHGIGAEPTPIELVCGPGVKHVADPSGDHVGNAHDS</sequence>
<accession>A0A086JTT2</accession>
<gene>
    <name evidence="2" type="ORF">TGDOM2_400280</name>
</gene>
<dbReference type="VEuPathDB" id="ToxoDB:TGDOM2_400280"/>
<dbReference type="EMBL" id="AHZU02001159">
    <property type="protein sequence ID" value="KFG35550.1"/>
    <property type="molecule type" value="Genomic_DNA"/>
</dbReference>
<keyword evidence="1" id="KW-0472">Membrane</keyword>
<keyword evidence="1" id="KW-1133">Transmembrane helix</keyword>
<evidence type="ECO:0000256" key="1">
    <source>
        <dbReference type="SAM" id="Phobius"/>
    </source>
</evidence>
<reference evidence="2 3" key="1">
    <citation type="submission" date="2014-02" db="EMBL/GenBank/DDBJ databases">
        <authorList>
            <person name="Sibley D."/>
            <person name="Venepally P."/>
            <person name="Karamycheva S."/>
            <person name="Hadjithomas M."/>
            <person name="Khan A."/>
            <person name="Brunk B."/>
            <person name="Roos D."/>
            <person name="Caler E."/>
            <person name="Lorenzi H."/>
        </authorList>
    </citation>
    <scope>NUCLEOTIDE SEQUENCE [LARGE SCALE GENOMIC DNA]</scope>
    <source>
        <strain evidence="2 3">GAB2-2007-GAL-DOM2</strain>
    </source>
</reference>